<dbReference type="EMBL" id="BSYB01000002">
    <property type="protein sequence ID" value="GMG41591.1"/>
    <property type="molecule type" value="Genomic_DNA"/>
</dbReference>
<dbReference type="Proteomes" id="UP001165189">
    <property type="component" value="Unassembled WGS sequence"/>
</dbReference>
<accession>A0ABQ6KAM1</accession>
<evidence type="ECO:0000313" key="2">
    <source>
        <dbReference type="EMBL" id="GMG41591.1"/>
    </source>
</evidence>
<feature type="region of interest" description="Disordered" evidence="1">
    <location>
        <begin position="22"/>
        <end position="41"/>
    </location>
</feature>
<name>A0ABQ6KAM1_ASPOZ</name>
<evidence type="ECO:0000313" key="3">
    <source>
        <dbReference type="Proteomes" id="UP001165189"/>
    </source>
</evidence>
<sequence>MMRGSCPRKALDYSKRCNVAPKMLTRNKPSPPECRDQKAPNWGSQAAASHIDYISISSKQCHLVRRHQIYQLLGLGMCIRYERTGNDNGHQSNHTTATNAS</sequence>
<protein>
    <submittedName>
        <fullName evidence="2">Unnamed protein product</fullName>
    </submittedName>
</protein>
<gene>
    <name evidence="2" type="ORF">Aory05_000078100</name>
</gene>
<evidence type="ECO:0000256" key="1">
    <source>
        <dbReference type="SAM" id="MobiDB-lite"/>
    </source>
</evidence>
<keyword evidence="3" id="KW-1185">Reference proteome</keyword>
<proteinExistence type="predicted"/>
<comment type="caution">
    <text evidence="2">The sequence shown here is derived from an EMBL/GenBank/DDBJ whole genome shotgun (WGS) entry which is preliminary data.</text>
</comment>
<reference evidence="2" key="1">
    <citation type="submission" date="2023-04" db="EMBL/GenBank/DDBJ databases">
        <title>Aspergillus oryzae var. brunneus NBRC 4377.</title>
        <authorList>
            <person name="Ichikawa N."/>
            <person name="Sato H."/>
            <person name="Tonouchi N."/>
        </authorList>
    </citation>
    <scope>NUCLEOTIDE SEQUENCE</scope>
    <source>
        <strain evidence="2">NBRC 4377</strain>
    </source>
</reference>
<organism evidence="2 3">
    <name type="scientific">Aspergillus oryzae var. brunneus</name>
    <dbReference type="NCBI Taxonomy" id="332754"/>
    <lineage>
        <taxon>Eukaryota</taxon>
        <taxon>Fungi</taxon>
        <taxon>Dikarya</taxon>
        <taxon>Ascomycota</taxon>
        <taxon>Pezizomycotina</taxon>
        <taxon>Eurotiomycetes</taxon>
        <taxon>Eurotiomycetidae</taxon>
        <taxon>Eurotiales</taxon>
        <taxon>Aspergillaceae</taxon>
        <taxon>Aspergillus</taxon>
        <taxon>Aspergillus subgen. Circumdati</taxon>
    </lineage>
</organism>